<dbReference type="InterPro" id="IPR015946">
    <property type="entry name" value="KH_dom-like_a/b"/>
</dbReference>
<evidence type="ECO:0000259" key="1">
    <source>
        <dbReference type="Pfam" id="PF12146"/>
    </source>
</evidence>
<dbReference type="Gene3D" id="3.30.300.20">
    <property type="match status" value="1"/>
</dbReference>
<dbReference type="InterPro" id="IPR003718">
    <property type="entry name" value="OsmC/Ohr_fam"/>
</dbReference>
<keyword evidence="2" id="KW-0378">Hydrolase</keyword>
<dbReference type="PANTHER" id="PTHR43265">
    <property type="entry name" value="ESTERASE ESTD"/>
    <property type="match status" value="1"/>
</dbReference>
<feature type="domain" description="Serine aminopeptidase S33" evidence="1">
    <location>
        <begin position="47"/>
        <end position="140"/>
    </location>
</feature>
<dbReference type="OrthoDB" id="9789573at2"/>
<dbReference type="InterPro" id="IPR053145">
    <property type="entry name" value="AB_hydrolase_Est10"/>
</dbReference>
<comment type="caution">
    <text evidence="2">The sequence shown here is derived from an EMBL/GenBank/DDBJ whole genome shotgun (WGS) entry which is preliminary data.</text>
</comment>
<dbReference type="Pfam" id="PF12146">
    <property type="entry name" value="Hydrolase_4"/>
    <property type="match status" value="1"/>
</dbReference>
<dbReference type="SUPFAM" id="SSF53474">
    <property type="entry name" value="alpha/beta-Hydrolases"/>
    <property type="match status" value="1"/>
</dbReference>
<dbReference type="InterPro" id="IPR029058">
    <property type="entry name" value="AB_hydrolase_fold"/>
</dbReference>
<dbReference type="Gene3D" id="3.40.50.1820">
    <property type="entry name" value="alpha/beta hydrolase"/>
    <property type="match status" value="1"/>
</dbReference>
<protein>
    <submittedName>
        <fullName evidence="2">Alpha/beta hydrolase</fullName>
    </submittedName>
</protein>
<evidence type="ECO:0000313" key="2">
    <source>
        <dbReference type="EMBL" id="TWT28980.1"/>
    </source>
</evidence>
<dbReference type="EMBL" id="VOHM01000001">
    <property type="protein sequence ID" value="TWT28980.1"/>
    <property type="molecule type" value="Genomic_DNA"/>
</dbReference>
<proteinExistence type="predicted"/>
<dbReference type="SUPFAM" id="SSF82784">
    <property type="entry name" value="OsmC-like"/>
    <property type="match status" value="1"/>
</dbReference>
<dbReference type="Pfam" id="PF02566">
    <property type="entry name" value="OsmC"/>
    <property type="match status" value="1"/>
</dbReference>
<dbReference type="PANTHER" id="PTHR43265:SF1">
    <property type="entry name" value="ESTERASE ESTD"/>
    <property type="match status" value="1"/>
</dbReference>
<sequence>MHSVSVKLPSSKGLTMAGTIDTPDTPPVAWAMFSHCFTGNRFTPAAARVSKTLAEHGIACLRFDFPGLGQSEGNFHETTFSENVADLVAASEWLSEHYEVPQLLIGHSLGGAAALKAGTQIRSLRAVATIGAPFDPAHAVLHFADRIGEVDESGAVTLVLGGREITISREFLEDLAEVNPESYIGRLRRPLLILHSPIDQTVGIDNAQKIFLVARYPKSLIALDKVDHLCTRAGSAQRAAQLIRTWVEPYLEPHEEAIADAIPEGVAIARSIPAGRYTDQVRTGTHSFTTDREKALGGKNLGYSPTSLLLSALAAATSQAIREAAKESKIRGLDDVEVSMSQVFSSDEQPVLRRKISLLGSVSESERAELLAAAANTPIEQLLGGVRIVDEDQ</sequence>
<dbReference type="InterPro" id="IPR022742">
    <property type="entry name" value="Hydrolase_4"/>
</dbReference>
<dbReference type="InterPro" id="IPR036102">
    <property type="entry name" value="OsmC/Ohrsf"/>
</dbReference>
<organism evidence="2 3">
    <name type="scientific">Corynebacterium canis</name>
    <dbReference type="NCBI Taxonomy" id="679663"/>
    <lineage>
        <taxon>Bacteria</taxon>
        <taxon>Bacillati</taxon>
        <taxon>Actinomycetota</taxon>
        <taxon>Actinomycetes</taxon>
        <taxon>Mycobacteriales</taxon>
        <taxon>Corynebacteriaceae</taxon>
        <taxon>Corynebacterium</taxon>
    </lineage>
</organism>
<keyword evidence="3" id="KW-1185">Reference proteome</keyword>
<dbReference type="RefSeq" id="WP_146323096.1">
    <property type="nucleotide sequence ID" value="NZ_BAABLR010000076.1"/>
</dbReference>
<dbReference type="Proteomes" id="UP000320791">
    <property type="component" value="Unassembled WGS sequence"/>
</dbReference>
<gene>
    <name evidence="2" type="ORF">FRX94_00195</name>
</gene>
<dbReference type="GO" id="GO:0052689">
    <property type="term" value="F:carboxylic ester hydrolase activity"/>
    <property type="evidence" value="ECO:0007669"/>
    <property type="project" value="TreeGrafter"/>
</dbReference>
<accession>A0A5C5UTZ7</accession>
<reference evidence="2 3" key="1">
    <citation type="submission" date="2019-08" db="EMBL/GenBank/DDBJ databases">
        <authorList>
            <person name="Lei W."/>
        </authorList>
    </citation>
    <scope>NUCLEOTIDE SEQUENCE [LARGE SCALE GENOMIC DNA]</scope>
    <source>
        <strain evidence="2 3">CCUG 58627</strain>
    </source>
</reference>
<evidence type="ECO:0000313" key="3">
    <source>
        <dbReference type="Proteomes" id="UP000320791"/>
    </source>
</evidence>
<dbReference type="AlphaFoldDB" id="A0A5C5UTZ7"/>
<name>A0A5C5UTZ7_9CORY</name>